<comment type="similarity">
    <text evidence="1">Belongs to the universal stress protein A family.</text>
</comment>
<accession>A0ABY4T7A5</accession>
<keyword evidence="4" id="KW-1185">Reference proteome</keyword>
<dbReference type="PANTHER" id="PTHR46268">
    <property type="entry name" value="STRESS RESPONSE PROTEIN NHAX"/>
    <property type="match status" value="1"/>
</dbReference>
<dbReference type="RefSeq" id="WP_250340545.1">
    <property type="nucleotide sequence ID" value="NZ_CP063231.1"/>
</dbReference>
<dbReference type="InterPro" id="IPR006016">
    <property type="entry name" value="UspA"/>
</dbReference>
<gene>
    <name evidence="3" type="ORF">IM816_08460</name>
</gene>
<evidence type="ECO:0000256" key="1">
    <source>
        <dbReference type="ARBA" id="ARBA00008791"/>
    </source>
</evidence>
<sequence length="140" mass="14904">MFENVLLVTDGSPGAARCAEQCAQLAATLRCHLQILHVTAPLPAVQLAADLIEGGEVERRASERAAECLDSAARIAAGHGVRVSTHHVVDARSAIAIVEEARRYGCHLIVMHGHAGEARSLRNVARDVILEGDTPVMVFP</sequence>
<dbReference type="EMBL" id="CP063231">
    <property type="protein sequence ID" value="URL60094.1"/>
    <property type="molecule type" value="Genomic_DNA"/>
</dbReference>
<proteinExistence type="inferred from homology"/>
<dbReference type="Gene3D" id="3.40.50.620">
    <property type="entry name" value="HUPs"/>
    <property type="match status" value="1"/>
</dbReference>
<protein>
    <submittedName>
        <fullName evidence="3">Universal stress protein</fullName>
    </submittedName>
</protein>
<name>A0ABY4T7A5_9GAMM</name>
<feature type="domain" description="UspA" evidence="2">
    <location>
        <begin position="1"/>
        <end position="140"/>
    </location>
</feature>
<dbReference type="CDD" id="cd00293">
    <property type="entry name" value="USP-like"/>
    <property type="match status" value="1"/>
</dbReference>
<dbReference type="Pfam" id="PF00582">
    <property type="entry name" value="Usp"/>
    <property type="match status" value="1"/>
</dbReference>
<organism evidence="3 4">
    <name type="scientific">Luteibacter flocculans</name>
    <dbReference type="NCBI Taxonomy" id="2780091"/>
    <lineage>
        <taxon>Bacteria</taxon>
        <taxon>Pseudomonadati</taxon>
        <taxon>Pseudomonadota</taxon>
        <taxon>Gammaproteobacteria</taxon>
        <taxon>Lysobacterales</taxon>
        <taxon>Rhodanobacteraceae</taxon>
        <taxon>Luteibacter</taxon>
    </lineage>
</organism>
<reference evidence="3" key="1">
    <citation type="submission" date="2020-10" db="EMBL/GenBank/DDBJ databases">
        <title>Whole-genome sequence of Luteibacter sp. EIF3.</title>
        <authorList>
            <person name="Friedrich I."/>
            <person name="Hertel R."/>
            <person name="Daniel R."/>
        </authorList>
    </citation>
    <scope>NUCLEOTIDE SEQUENCE</scope>
    <source>
        <strain evidence="3">EIF3</strain>
    </source>
</reference>
<dbReference type="PANTHER" id="PTHR46268:SF15">
    <property type="entry name" value="UNIVERSAL STRESS PROTEIN HP_0031"/>
    <property type="match status" value="1"/>
</dbReference>
<dbReference type="InterPro" id="IPR014729">
    <property type="entry name" value="Rossmann-like_a/b/a_fold"/>
</dbReference>
<dbReference type="SUPFAM" id="SSF52402">
    <property type="entry name" value="Adenine nucleotide alpha hydrolases-like"/>
    <property type="match status" value="1"/>
</dbReference>
<evidence type="ECO:0000259" key="2">
    <source>
        <dbReference type="Pfam" id="PF00582"/>
    </source>
</evidence>
<dbReference type="Proteomes" id="UP001056681">
    <property type="component" value="Chromosome"/>
</dbReference>
<evidence type="ECO:0000313" key="4">
    <source>
        <dbReference type="Proteomes" id="UP001056681"/>
    </source>
</evidence>
<evidence type="ECO:0000313" key="3">
    <source>
        <dbReference type="EMBL" id="URL60094.1"/>
    </source>
</evidence>